<name>A0A5N6PA89_9ASTR</name>
<feature type="region of interest" description="Disordered" evidence="1">
    <location>
        <begin position="329"/>
        <end position="379"/>
    </location>
</feature>
<evidence type="ECO:0000313" key="3">
    <source>
        <dbReference type="Proteomes" id="UP000326396"/>
    </source>
</evidence>
<gene>
    <name evidence="2" type="ORF">E3N88_10352</name>
</gene>
<evidence type="ECO:0000256" key="1">
    <source>
        <dbReference type="SAM" id="MobiDB-lite"/>
    </source>
</evidence>
<reference evidence="2 3" key="1">
    <citation type="submission" date="2019-05" db="EMBL/GenBank/DDBJ databases">
        <title>Mikania micrantha, genome provides insights into the molecular mechanism of rapid growth.</title>
        <authorList>
            <person name="Liu B."/>
        </authorList>
    </citation>
    <scope>NUCLEOTIDE SEQUENCE [LARGE SCALE GENOMIC DNA]</scope>
    <source>
        <strain evidence="2">NLD-2019</strain>
        <tissue evidence="2">Leaf</tissue>
    </source>
</reference>
<feature type="compositionally biased region" description="Basic and acidic residues" evidence="1">
    <location>
        <begin position="359"/>
        <end position="373"/>
    </location>
</feature>
<dbReference type="AlphaFoldDB" id="A0A5N6PA89"/>
<comment type="caution">
    <text evidence="2">The sequence shown here is derived from an EMBL/GenBank/DDBJ whole genome shotgun (WGS) entry which is preliminary data.</text>
</comment>
<protein>
    <recommendedName>
        <fullName evidence="4">Aminotransferase-like plant mobile domain-containing protein</fullName>
    </recommendedName>
</protein>
<evidence type="ECO:0008006" key="4">
    <source>
        <dbReference type="Google" id="ProtNLM"/>
    </source>
</evidence>
<dbReference type="EMBL" id="SZYD01000005">
    <property type="protein sequence ID" value="KAD6119081.1"/>
    <property type="molecule type" value="Genomic_DNA"/>
</dbReference>
<keyword evidence="3" id="KW-1185">Reference proteome</keyword>
<organism evidence="2 3">
    <name type="scientific">Mikania micrantha</name>
    <name type="common">bitter vine</name>
    <dbReference type="NCBI Taxonomy" id="192012"/>
    <lineage>
        <taxon>Eukaryota</taxon>
        <taxon>Viridiplantae</taxon>
        <taxon>Streptophyta</taxon>
        <taxon>Embryophyta</taxon>
        <taxon>Tracheophyta</taxon>
        <taxon>Spermatophyta</taxon>
        <taxon>Magnoliopsida</taxon>
        <taxon>eudicotyledons</taxon>
        <taxon>Gunneridae</taxon>
        <taxon>Pentapetalae</taxon>
        <taxon>asterids</taxon>
        <taxon>campanulids</taxon>
        <taxon>Asterales</taxon>
        <taxon>Asteraceae</taxon>
        <taxon>Asteroideae</taxon>
        <taxon>Heliantheae alliance</taxon>
        <taxon>Eupatorieae</taxon>
        <taxon>Mikania</taxon>
    </lineage>
</organism>
<accession>A0A5N6PA89</accession>
<feature type="region of interest" description="Disordered" evidence="1">
    <location>
        <begin position="285"/>
        <end position="316"/>
    </location>
</feature>
<proteinExistence type="predicted"/>
<feature type="compositionally biased region" description="Acidic residues" evidence="1">
    <location>
        <begin position="329"/>
        <end position="341"/>
    </location>
</feature>
<dbReference type="Proteomes" id="UP000326396">
    <property type="component" value="Linkage Group LG13"/>
</dbReference>
<evidence type="ECO:0000313" key="2">
    <source>
        <dbReference type="EMBL" id="KAD6119081.1"/>
    </source>
</evidence>
<sequence>MLVFLAFVAFKYDEKTVVAMSLLIILGQRTYPQQPYGGGYATGWDHVSRNRVEVAVVTINMVYGQQQNKQTQVPNTQQPDKPGFTYASTYGYGQQGKGYDKEWYGSGTGATHTVGLENGCSYVDLIGGPLVNDLLFLAGTNRADYVFQQPEEIRDGGPLTFCDTVSHVVSTFRSELNSLSEFQFVWRPYDDILHQLPDMPRTVLYTSNPTHIGQNPHVFPNDEGRVQMLMDGMSQVYQRSNEDPVRDLGGRYMEYANATHHMSYQPTYGSQIVGSQVPPMTQQVRRRGRGANVGQVNQTDQMEYRPNMPSPTTHIGKFSQFIIPNDEGEELVEESEDDEGGSQDVGSTSSIPIARQKQPRKDAVRLAPREPTRRSQLVKKTSSWVFQKWRRTTKNVRSSTSAEQQQPPEQMAYARADQPGSYIPNRRSIHQQRVGKWVILDDESENWSNDVEEFFVNGDAPFCYSGVFNTPLQLDRRFWGTLLGYTCNEYLTPEHIDGWVGRMMQWRHRQQQTEGASQMHWSILPPRFFTNW</sequence>